<protein>
    <recommendedName>
        <fullName evidence="2">DUF3074 domain-containing protein</fullName>
    </recommendedName>
</protein>
<evidence type="ECO:0000256" key="1">
    <source>
        <dbReference type="SAM" id="MobiDB-lite"/>
    </source>
</evidence>
<feature type="domain" description="DUF3074" evidence="2">
    <location>
        <begin position="287"/>
        <end position="375"/>
    </location>
</feature>
<dbReference type="Gene3D" id="3.30.530.20">
    <property type="match status" value="1"/>
</dbReference>
<name>A0A9W7XWB7_9FUNG</name>
<reference evidence="3" key="1">
    <citation type="submission" date="2022-07" db="EMBL/GenBank/DDBJ databases">
        <title>Phylogenomic reconstructions and comparative analyses of Kickxellomycotina fungi.</title>
        <authorList>
            <person name="Reynolds N.K."/>
            <person name="Stajich J.E."/>
            <person name="Barry K."/>
            <person name="Grigoriev I.V."/>
            <person name="Crous P."/>
            <person name="Smith M.E."/>
        </authorList>
    </citation>
    <scope>NUCLEOTIDE SEQUENCE</scope>
    <source>
        <strain evidence="3">NBRC 32514</strain>
    </source>
</reference>
<evidence type="ECO:0000313" key="4">
    <source>
        <dbReference type="Proteomes" id="UP001149813"/>
    </source>
</evidence>
<evidence type="ECO:0000313" key="3">
    <source>
        <dbReference type="EMBL" id="KAJ1720230.1"/>
    </source>
</evidence>
<evidence type="ECO:0000259" key="2">
    <source>
        <dbReference type="Pfam" id="PF11274"/>
    </source>
</evidence>
<dbReference type="InterPro" id="IPR024500">
    <property type="entry name" value="DUF3074"/>
</dbReference>
<sequence length="381" mass="42567">MVLTPIRRGVVPSPLTDARGFDDFATQYLNKCDDLLSYTRRYPVTKRTEHTTVQRQNRNPHEAHRWLRRDTALGFAGATYDDVRHVLFAQRSEHLARWMPQMLEAECVESIVPNLCGVYRYAFRAQGMKAKRDYCQLVVMRELMGERARPRPRVFTPSASMANLAALTVRSQSSTNLAVHTAGLRTGDFAAASLPASPMSPVGSPVPPALHKGMRAARSVMNLHDAATHSPPPPMPVPVPAAPSSYVGLSPQDSFRRANTQAPARRGQKNIDNDNDNDNDNDDNDNDSVLSDAERVPVRRFQIVSVPVSHPNCTAQRGFVRAVYETYEEVREFSDGSVEWTCIHHSDFSGWVPAFMADHSIASAFPREADALVEYLLRGRR</sequence>
<feature type="compositionally biased region" description="Acidic residues" evidence="1">
    <location>
        <begin position="273"/>
        <end position="286"/>
    </location>
</feature>
<dbReference type="PANTHER" id="PTHR40370:SF1">
    <property type="entry name" value="DUF3074 DOMAIN-CONTAINING PROTEIN"/>
    <property type="match status" value="1"/>
</dbReference>
<dbReference type="Pfam" id="PF11274">
    <property type="entry name" value="DUF3074"/>
    <property type="match status" value="1"/>
</dbReference>
<comment type="caution">
    <text evidence="3">The sequence shown here is derived from an EMBL/GenBank/DDBJ whole genome shotgun (WGS) entry which is preliminary data.</text>
</comment>
<dbReference type="PANTHER" id="PTHR40370">
    <property type="entry name" value="EXPRESSED PROTEIN"/>
    <property type="match status" value="1"/>
</dbReference>
<dbReference type="InterPro" id="IPR023393">
    <property type="entry name" value="START-like_dom_sf"/>
</dbReference>
<accession>A0A9W7XWB7</accession>
<dbReference type="OrthoDB" id="6423603at2759"/>
<dbReference type="EMBL" id="JANBOJ010000280">
    <property type="protein sequence ID" value="KAJ1720230.1"/>
    <property type="molecule type" value="Genomic_DNA"/>
</dbReference>
<feature type="region of interest" description="Disordered" evidence="1">
    <location>
        <begin position="225"/>
        <end position="294"/>
    </location>
</feature>
<dbReference type="AlphaFoldDB" id="A0A9W7XWB7"/>
<keyword evidence="4" id="KW-1185">Reference proteome</keyword>
<feature type="compositionally biased region" description="Pro residues" evidence="1">
    <location>
        <begin position="230"/>
        <end position="241"/>
    </location>
</feature>
<proteinExistence type="predicted"/>
<gene>
    <name evidence="3" type="ORF">LPJ53_005106</name>
</gene>
<organism evidence="3 4">
    <name type="scientific">Coemansia erecta</name>
    <dbReference type="NCBI Taxonomy" id="147472"/>
    <lineage>
        <taxon>Eukaryota</taxon>
        <taxon>Fungi</taxon>
        <taxon>Fungi incertae sedis</taxon>
        <taxon>Zoopagomycota</taxon>
        <taxon>Kickxellomycotina</taxon>
        <taxon>Kickxellomycetes</taxon>
        <taxon>Kickxellales</taxon>
        <taxon>Kickxellaceae</taxon>
        <taxon>Coemansia</taxon>
    </lineage>
</organism>
<dbReference type="SUPFAM" id="SSF55961">
    <property type="entry name" value="Bet v1-like"/>
    <property type="match status" value="1"/>
</dbReference>
<dbReference type="Proteomes" id="UP001149813">
    <property type="component" value="Unassembled WGS sequence"/>
</dbReference>
<feature type="compositionally biased region" description="Polar residues" evidence="1">
    <location>
        <begin position="251"/>
        <end position="262"/>
    </location>
</feature>